<comment type="similarity">
    <text evidence="1">Belongs to the peptidase C1 family.</text>
</comment>
<dbReference type="EMBL" id="CAJNOL010000313">
    <property type="protein sequence ID" value="CAF1000367.1"/>
    <property type="molecule type" value="Genomic_DNA"/>
</dbReference>
<feature type="chain" id="PRO_5036410163" description="Cathepsin L1-like" evidence="7">
    <location>
        <begin position="22"/>
        <end position="335"/>
    </location>
</feature>
<accession>A0A814GTB6</accession>
<dbReference type="AlphaFoldDB" id="A0A814GTB6"/>
<evidence type="ECO:0000256" key="7">
    <source>
        <dbReference type="SAM" id="SignalP"/>
    </source>
</evidence>
<dbReference type="Pfam" id="PF08246">
    <property type="entry name" value="Inhibitor_I29"/>
    <property type="match status" value="1"/>
</dbReference>
<dbReference type="PROSITE" id="PS00639">
    <property type="entry name" value="THIOL_PROTEASE_HIS"/>
    <property type="match status" value="1"/>
</dbReference>
<evidence type="ECO:0000256" key="3">
    <source>
        <dbReference type="ARBA" id="ARBA00022801"/>
    </source>
</evidence>
<reference evidence="11" key="1">
    <citation type="submission" date="2021-02" db="EMBL/GenBank/DDBJ databases">
        <authorList>
            <person name="Nowell W R."/>
        </authorList>
    </citation>
    <scope>NUCLEOTIDE SEQUENCE</scope>
</reference>
<gene>
    <name evidence="11" type="ORF">JXQ802_LOCUS14140</name>
    <name evidence="10" type="ORF">PYM288_LOCUS7921</name>
</gene>
<dbReference type="CDD" id="cd02248">
    <property type="entry name" value="Peptidase_C1A"/>
    <property type="match status" value="1"/>
</dbReference>
<dbReference type="InterPro" id="IPR025661">
    <property type="entry name" value="Pept_asp_AS"/>
</dbReference>
<dbReference type="PROSITE" id="PS00640">
    <property type="entry name" value="THIOL_PROTEASE_ASN"/>
    <property type="match status" value="1"/>
</dbReference>
<sequence length="335" mass="37338">MKMQSISILVIFALAFSCALTVDVTLNEHWKLWKDMHNKYYSDGEEHVRRAIWESNLKTVQNHNLQADLGVHTYWLGMNKYADMTITEFAKMMNGFNATMHGQRTQNRQEFTLNLDVSLPDTVDWRDKGYVTDVKDQAQCGSCWAFSATGALEGQHFKASGTLVSLSEQNLVDCSGKQGNMGCNGGLMDQAFEYIKVNSGIDKEDSYPYEAKDNQCRFKASDVGATDTGYTDITSKDESALQQAVATVGPISVAIDANHITFQLYKRGVYNEPFCSQVRLDHGVLAVGYGTDSGKAYWLVKNSWGKGWGDHGYIKMSRNKRNQCGIATAASYPTV</sequence>
<dbReference type="SMART" id="SM00848">
    <property type="entry name" value="Inhibitor_I29"/>
    <property type="match status" value="1"/>
</dbReference>
<dbReference type="InterPro" id="IPR039417">
    <property type="entry name" value="Peptidase_C1A_papain-like"/>
</dbReference>
<dbReference type="InterPro" id="IPR013128">
    <property type="entry name" value="Peptidase_C1A"/>
</dbReference>
<evidence type="ECO:0000256" key="1">
    <source>
        <dbReference type="ARBA" id="ARBA00008455"/>
    </source>
</evidence>
<dbReference type="PANTHER" id="PTHR12411">
    <property type="entry name" value="CYSTEINE PROTEASE FAMILY C1-RELATED"/>
    <property type="match status" value="1"/>
</dbReference>
<dbReference type="PROSITE" id="PS00139">
    <property type="entry name" value="THIOL_PROTEASE_CYS"/>
    <property type="match status" value="1"/>
</dbReference>
<proteinExistence type="inferred from homology"/>
<dbReference type="SMART" id="SM00645">
    <property type="entry name" value="Pept_C1"/>
    <property type="match status" value="1"/>
</dbReference>
<protein>
    <recommendedName>
        <fullName evidence="13">Cathepsin L1-like</fullName>
    </recommendedName>
</protein>
<dbReference type="Proteomes" id="UP000663870">
    <property type="component" value="Unassembled WGS sequence"/>
</dbReference>
<dbReference type="InterPro" id="IPR025660">
    <property type="entry name" value="Pept_his_AS"/>
</dbReference>
<evidence type="ECO:0000313" key="11">
    <source>
        <dbReference type="EMBL" id="CAF1000367.1"/>
    </source>
</evidence>
<evidence type="ECO:0000259" key="9">
    <source>
        <dbReference type="SMART" id="SM00848"/>
    </source>
</evidence>
<evidence type="ECO:0000256" key="4">
    <source>
        <dbReference type="ARBA" id="ARBA00022807"/>
    </source>
</evidence>
<dbReference type="Proteomes" id="UP000663854">
    <property type="component" value="Unassembled WGS sequence"/>
</dbReference>
<feature type="domain" description="Peptidase C1A papain C-terminal" evidence="8">
    <location>
        <begin position="119"/>
        <end position="334"/>
    </location>
</feature>
<dbReference type="Pfam" id="PF00112">
    <property type="entry name" value="Peptidase_C1"/>
    <property type="match status" value="1"/>
</dbReference>
<dbReference type="PRINTS" id="PR00705">
    <property type="entry name" value="PAPAIN"/>
</dbReference>
<evidence type="ECO:0008006" key="13">
    <source>
        <dbReference type="Google" id="ProtNLM"/>
    </source>
</evidence>
<dbReference type="SUPFAM" id="SSF54001">
    <property type="entry name" value="Cysteine proteinases"/>
    <property type="match status" value="1"/>
</dbReference>
<dbReference type="InterPro" id="IPR013201">
    <property type="entry name" value="Prot_inhib_I29"/>
</dbReference>
<feature type="signal peptide" evidence="7">
    <location>
        <begin position="1"/>
        <end position="21"/>
    </location>
</feature>
<dbReference type="Gene3D" id="3.90.70.10">
    <property type="entry name" value="Cysteine proteinases"/>
    <property type="match status" value="1"/>
</dbReference>
<dbReference type="InterPro" id="IPR000668">
    <property type="entry name" value="Peptidase_C1A_C"/>
</dbReference>
<organism evidence="11 12">
    <name type="scientific">Rotaria sordida</name>
    <dbReference type="NCBI Taxonomy" id="392033"/>
    <lineage>
        <taxon>Eukaryota</taxon>
        <taxon>Metazoa</taxon>
        <taxon>Spiralia</taxon>
        <taxon>Gnathifera</taxon>
        <taxon>Rotifera</taxon>
        <taxon>Eurotatoria</taxon>
        <taxon>Bdelloidea</taxon>
        <taxon>Philodinida</taxon>
        <taxon>Philodinidae</taxon>
        <taxon>Rotaria</taxon>
    </lineage>
</organism>
<evidence type="ECO:0000259" key="8">
    <source>
        <dbReference type="SMART" id="SM00645"/>
    </source>
</evidence>
<evidence type="ECO:0000313" key="12">
    <source>
        <dbReference type="Proteomes" id="UP000663870"/>
    </source>
</evidence>
<dbReference type="FunFam" id="3.90.70.10:FF:000006">
    <property type="entry name" value="Cathepsin S"/>
    <property type="match status" value="1"/>
</dbReference>
<feature type="domain" description="Cathepsin propeptide inhibitor" evidence="9">
    <location>
        <begin position="30"/>
        <end position="89"/>
    </location>
</feature>
<keyword evidence="4" id="KW-0788">Thiol protease</keyword>
<keyword evidence="6" id="KW-1015">Disulfide bond</keyword>
<evidence type="ECO:0000313" key="10">
    <source>
        <dbReference type="EMBL" id="CAF0868525.1"/>
    </source>
</evidence>
<dbReference type="EMBL" id="CAJNOH010000101">
    <property type="protein sequence ID" value="CAF0868525.1"/>
    <property type="molecule type" value="Genomic_DNA"/>
</dbReference>
<keyword evidence="3" id="KW-0378">Hydrolase</keyword>
<dbReference type="GO" id="GO:0006508">
    <property type="term" value="P:proteolysis"/>
    <property type="evidence" value="ECO:0007669"/>
    <property type="project" value="UniProtKB-KW"/>
</dbReference>
<name>A0A814GTB6_9BILA</name>
<dbReference type="InterPro" id="IPR000169">
    <property type="entry name" value="Pept_cys_AS"/>
</dbReference>
<comment type="caution">
    <text evidence="11">The sequence shown here is derived from an EMBL/GenBank/DDBJ whole genome shotgun (WGS) entry which is preliminary data.</text>
</comment>
<evidence type="ECO:0000256" key="5">
    <source>
        <dbReference type="ARBA" id="ARBA00023145"/>
    </source>
</evidence>
<keyword evidence="5" id="KW-0865">Zymogen</keyword>
<keyword evidence="7" id="KW-0732">Signal</keyword>
<dbReference type="GO" id="GO:0008234">
    <property type="term" value="F:cysteine-type peptidase activity"/>
    <property type="evidence" value="ECO:0007669"/>
    <property type="project" value="UniProtKB-KW"/>
</dbReference>
<keyword evidence="12" id="KW-1185">Reference proteome</keyword>
<evidence type="ECO:0000256" key="2">
    <source>
        <dbReference type="ARBA" id="ARBA00022670"/>
    </source>
</evidence>
<keyword evidence="2" id="KW-0645">Protease</keyword>
<evidence type="ECO:0000256" key="6">
    <source>
        <dbReference type="ARBA" id="ARBA00023157"/>
    </source>
</evidence>
<dbReference type="PROSITE" id="PS51257">
    <property type="entry name" value="PROKAR_LIPOPROTEIN"/>
    <property type="match status" value="1"/>
</dbReference>
<dbReference type="InterPro" id="IPR038765">
    <property type="entry name" value="Papain-like_cys_pep_sf"/>
</dbReference>